<dbReference type="SUPFAM" id="SSF52317">
    <property type="entry name" value="Class I glutamine amidotransferase-like"/>
    <property type="match status" value="1"/>
</dbReference>
<evidence type="ECO:0000259" key="2">
    <source>
        <dbReference type="Pfam" id="PF01965"/>
    </source>
</evidence>
<dbReference type="PROSITE" id="PS51276">
    <property type="entry name" value="PEPTIDASE_C56_PFPI"/>
    <property type="match status" value="1"/>
</dbReference>
<dbReference type="GO" id="GO:0008233">
    <property type="term" value="F:peptidase activity"/>
    <property type="evidence" value="ECO:0007669"/>
    <property type="project" value="UniProtKB-KW"/>
</dbReference>
<dbReference type="InterPro" id="IPR002818">
    <property type="entry name" value="DJ-1/PfpI"/>
</dbReference>
<dbReference type="CDD" id="cd03134">
    <property type="entry name" value="GATase1_PfpI_like"/>
    <property type="match status" value="1"/>
</dbReference>
<dbReference type="Gene3D" id="3.40.50.880">
    <property type="match status" value="1"/>
</dbReference>
<reference evidence="4" key="1">
    <citation type="submission" date="2017-09" db="EMBL/GenBank/DDBJ databases">
        <authorList>
            <person name="Varghese N."/>
            <person name="Submissions S."/>
        </authorList>
    </citation>
    <scope>NUCLEOTIDE SEQUENCE [LARGE SCALE GENOMIC DNA]</scope>
    <source>
        <strain evidence="4">CGMCC 1.12461</strain>
    </source>
</reference>
<dbReference type="OrthoDB" id="9792284at2"/>
<keyword evidence="4" id="KW-1185">Reference proteome</keyword>
<comment type="similarity">
    <text evidence="1">Belongs to the peptidase C56 family.</text>
</comment>
<protein>
    <submittedName>
        <fullName evidence="3">Protease I</fullName>
    </submittedName>
</protein>
<dbReference type="Proteomes" id="UP000219353">
    <property type="component" value="Unassembled WGS sequence"/>
</dbReference>
<evidence type="ECO:0000256" key="1">
    <source>
        <dbReference type="ARBA" id="ARBA00008542"/>
    </source>
</evidence>
<dbReference type="PANTHER" id="PTHR42733">
    <property type="entry name" value="DJ-1 PROTEIN"/>
    <property type="match status" value="1"/>
</dbReference>
<gene>
    <name evidence="3" type="ORF">SAMN06297280_2125</name>
</gene>
<dbReference type="PANTHER" id="PTHR42733:SF12">
    <property type="entry name" value="PROTEINASE"/>
    <property type="match status" value="1"/>
</dbReference>
<evidence type="ECO:0000313" key="4">
    <source>
        <dbReference type="Proteomes" id="UP000219353"/>
    </source>
</evidence>
<organism evidence="3 4">
    <name type="scientific">Arsukibacterium tuosuense</name>
    <dbReference type="NCBI Taxonomy" id="1323745"/>
    <lineage>
        <taxon>Bacteria</taxon>
        <taxon>Pseudomonadati</taxon>
        <taxon>Pseudomonadota</taxon>
        <taxon>Gammaproteobacteria</taxon>
        <taxon>Chromatiales</taxon>
        <taxon>Chromatiaceae</taxon>
        <taxon>Arsukibacterium</taxon>
    </lineage>
</organism>
<keyword evidence="3" id="KW-0645">Protease</keyword>
<dbReference type="AlphaFoldDB" id="A0A285IXN7"/>
<dbReference type="EMBL" id="OBEB01000004">
    <property type="protein sequence ID" value="SNY52457.1"/>
    <property type="molecule type" value="Genomic_DNA"/>
</dbReference>
<feature type="domain" description="DJ-1/PfpI" evidence="2">
    <location>
        <begin position="10"/>
        <end position="180"/>
    </location>
</feature>
<accession>A0A285IXN7</accession>
<name>A0A285IXN7_9GAMM</name>
<proteinExistence type="inferred from homology"/>
<dbReference type="GO" id="GO:0006508">
    <property type="term" value="P:proteolysis"/>
    <property type="evidence" value="ECO:0007669"/>
    <property type="project" value="UniProtKB-KW"/>
</dbReference>
<keyword evidence="3" id="KW-0378">Hydrolase</keyword>
<dbReference type="NCBIfam" id="TIGR01382">
    <property type="entry name" value="PfpI"/>
    <property type="match status" value="1"/>
</dbReference>
<dbReference type="Pfam" id="PF01965">
    <property type="entry name" value="DJ-1_PfpI"/>
    <property type="match status" value="1"/>
</dbReference>
<dbReference type="InterPro" id="IPR006286">
    <property type="entry name" value="C56_PfpI-like"/>
</dbReference>
<dbReference type="RefSeq" id="WP_097111375.1">
    <property type="nucleotide sequence ID" value="NZ_OBEB01000004.1"/>
</dbReference>
<sequence>MNESKPLAGKKVAILATDGFEQSELTSPRNALLNAGAEVDIVSPQAGNITGWSGKSWAEEVTVDKVLADVKAEYYDGLVLPGGLINPDTLRQDKQAINFIQGFFSADANKPVAAICHGPWLLAEAGVLKGRKVTSFGSISTDLKNAGADWVDEPVVVDNGLVTSRNPDDLPAFNKKLLEEIREGRHHA</sequence>
<dbReference type="InterPro" id="IPR029062">
    <property type="entry name" value="Class_I_gatase-like"/>
</dbReference>
<evidence type="ECO:0000313" key="3">
    <source>
        <dbReference type="EMBL" id="SNY52457.1"/>
    </source>
</evidence>